<dbReference type="AlphaFoldDB" id="U2S3L9"/>
<dbReference type="EMBL" id="ACVN02000088">
    <property type="protein sequence ID" value="ERK60308.1"/>
    <property type="molecule type" value="Genomic_DNA"/>
</dbReference>
<dbReference type="Gene3D" id="3.20.20.70">
    <property type="entry name" value="Aldolase class I"/>
    <property type="match status" value="1"/>
</dbReference>
<proteinExistence type="predicted"/>
<evidence type="ECO:0000313" key="1">
    <source>
        <dbReference type="EMBL" id="ERK60308.1"/>
    </source>
</evidence>
<reference evidence="1" key="1">
    <citation type="submission" date="2013-08" db="EMBL/GenBank/DDBJ databases">
        <authorList>
            <person name="Durkin A.S."/>
            <person name="Haft D.R."/>
            <person name="McCorrison J."/>
            <person name="Torralba M."/>
            <person name="Gillis M."/>
            <person name="Haft D.H."/>
            <person name="Methe B."/>
            <person name="Sutton G."/>
            <person name="Nelson K.E."/>
        </authorList>
    </citation>
    <scope>NUCLEOTIDE SEQUENCE [LARGE SCALE GENOMIC DNA]</scope>
    <source>
        <strain evidence="1">F0233</strain>
    </source>
</reference>
<organism evidence="1 2">
    <name type="scientific">Propionibacterium acidifaciens F0233</name>
    <dbReference type="NCBI Taxonomy" id="553198"/>
    <lineage>
        <taxon>Bacteria</taxon>
        <taxon>Bacillati</taxon>
        <taxon>Actinomycetota</taxon>
        <taxon>Actinomycetes</taxon>
        <taxon>Propionibacteriales</taxon>
        <taxon>Propionibacteriaceae</taxon>
        <taxon>Propionibacterium</taxon>
    </lineage>
</organism>
<evidence type="ECO:0000313" key="2">
    <source>
        <dbReference type="Proteomes" id="UP000017052"/>
    </source>
</evidence>
<comment type="caution">
    <text evidence="1">The sequence shown here is derived from an EMBL/GenBank/DDBJ whole genome shotgun (WGS) entry which is preliminary data.</text>
</comment>
<name>U2S3L9_9ACTN</name>
<sequence length="74" mass="7664">MTDLTRPFPDEARLGVSGRMVAACRAENRAALVGYLPVGYPDVPGSIAAMVALTQGTGGGGWTPSRSACRTPTR</sequence>
<gene>
    <name evidence="1" type="ORF">HMPREF0682_2970</name>
</gene>
<evidence type="ECO:0008006" key="3">
    <source>
        <dbReference type="Google" id="ProtNLM"/>
    </source>
</evidence>
<dbReference type="Proteomes" id="UP000017052">
    <property type="component" value="Unassembled WGS sequence"/>
</dbReference>
<dbReference type="InterPro" id="IPR013785">
    <property type="entry name" value="Aldolase_TIM"/>
</dbReference>
<accession>U2S3L9</accession>
<keyword evidence="2" id="KW-1185">Reference proteome</keyword>
<protein>
    <recommendedName>
        <fullName evidence="3">Tryptophan synthase</fullName>
    </recommendedName>
</protein>